<gene>
    <name evidence="2" type="ORF">AKJ09_10761</name>
</gene>
<feature type="region of interest" description="Disordered" evidence="1">
    <location>
        <begin position="30"/>
        <end position="57"/>
    </location>
</feature>
<keyword evidence="3" id="KW-1185">Reference proteome</keyword>
<dbReference type="KEGG" id="llu:AKJ09_10761"/>
<proteinExistence type="predicted"/>
<dbReference type="AlphaFoldDB" id="A0A0K1QEE0"/>
<evidence type="ECO:0000313" key="3">
    <source>
        <dbReference type="Proteomes" id="UP000064967"/>
    </source>
</evidence>
<protein>
    <recommendedName>
        <fullName evidence="4">Lipoprotein</fullName>
    </recommendedName>
</protein>
<reference evidence="2 3" key="1">
    <citation type="submission" date="2015-08" db="EMBL/GenBank/DDBJ databases">
        <authorList>
            <person name="Babu N.S."/>
            <person name="Beckwith C.J."/>
            <person name="Beseler K.G."/>
            <person name="Brison A."/>
            <person name="Carone J.V."/>
            <person name="Caskin T.P."/>
            <person name="Diamond M."/>
            <person name="Durham M.E."/>
            <person name="Foxe J.M."/>
            <person name="Go M."/>
            <person name="Henderson B.A."/>
            <person name="Jones I.B."/>
            <person name="McGettigan J.A."/>
            <person name="Micheletti S.J."/>
            <person name="Nasrallah M.E."/>
            <person name="Ortiz D."/>
            <person name="Piller C.R."/>
            <person name="Privatt S.R."/>
            <person name="Schneider S.L."/>
            <person name="Sharp S."/>
            <person name="Smith T.C."/>
            <person name="Stanton J.D."/>
            <person name="Ullery H.E."/>
            <person name="Wilson R.J."/>
            <person name="Serrano M.G."/>
            <person name="Buck G."/>
            <person name="Lee V."/>
            <person name="Wang Y."/>
            <person name="Carvalho R."/>
            <person name="Voegtly L."/>
            <person name="Shi R."/>
            <person name="Duckworth R."/>
            <person name="Johnson A."/>
            <person name="Loviza R."/>
            <person name="Walstead R."/>
            <person name="Shah Z."/>
            <person name="Kiflezghi M."/>
            <person name="Wade K."/>
            <person name="Ball S.L."/>
            <person name="Bradley K.W."/>
            <person name="Asai D.J."/>
            <person name="Bowman C.A."/>
            <person name="Russell D.A."/>
            <person name="Pope W.H."/>
            <person name="Jacobs-Sera D."/>
            <person name="Hendrix R.W."/>
            <person name="Hatfull G.F."/>
        </authorList>
    </citation>
    <scope>NUCLEOTIDE SEQUENCE [LARGE SCALE GENOMIC DNA]</scope>
    <source>
        <strain evidence="2 3">DSM 27648</strain>
    </source>
</reference>
<dbReference type="Proteomes" id="UP000064967">
    <property type="component" value="Chromosome"/>
</dbReference>
<organism evidence="2 3">
    <name type="scientific">Labilithrix luteola</name>
    <dbReference type="NCBI Taxonomy" id="1391654"/>
    <lineage>
        <taxon>Bacteria</taxon>
        <taxon>Pseudomonadati</taxon>
        <taxon>Myxococcota</taxon>
        <taxon>Polyangia</taxon>
        <taxon>Polyangiales</taxon>
        <taxon>Labilitrichaceae</taxon>
        <taxon>Labilithrix</taxon>
    </lineage>
</organism>
<evidence type="ECO:0008006" key="4">
    <source>
        <dbReference type="Google" id="ProtNLM"/>
    </source>
</evidence>
<accession>A0A0K1QEE0</accession>
<dbReference type="EMBL" id="CP012333">
    <property type="protein sequence ID" value="AKV04098.1"/>
    <property type="molecule type" value="Genomic_DNA"/>
</dbReference>
<sequence>MLVVRFVRSCVAGLVIGLVLVLGATGCRKAPTPDETSGASPSRSSSPASPASGLGALEPGQPSAGLLEAVKTVDLRDPKRAPRLAARLRELSASFTEPRALAVMHRALAQSDKAEAAAIGCEILGRAPLEPAAGSEADMAGRESLVEASLLAVANAKAACPHVASYLGKDPCRPFFRCNAQGPLTGREPSLQDEPVCTQAALDDAVKKELARADADVLAGDSGSRPALFAFASLLAQDKVPEPFTKAHVRRRYALMQPKSPSCENGGIEPGTPCHCEEATIRDQTCRHVDPGAIRVGLCRFFVDDAKKTLSGVTASLAP</sequence>
<evidence type="ECO:0000256" key="1">
    <source>
        <dbReference type="SAM" id="MobiDB-lite"/>
    </source>
</evidence>
<feature type="compositionally biased region" description="Low complexity" evidence="1">
    <location>
        <begin position="37"/>
        <end position="56"/>
    </location>
</feature>
<name>A0A0K1QEE0_9BACT</name>
<dbReference type="STRING" id="1391654.AKJ09_10761"/>
<dbReference type="PROSITE" id="PS51257">
    <property type="entry name" value="PROKAR_LIPOPROTEIN"/>
    <property type="match status" value="1"/>
</dbReference>
<evidence type="ECO:0000313" key="2">
    <source>
        <dbReference type="EMBL" id="AKV04098.1"/>
    </source>
</evidence>